<dbReference type="Proteomes" id="UP000275078">
    <property type="component" value="Unassembled WGS sequence"/>
</dbReference>
<reference evidence="2 3" key="1">
    <citation type="journal article" date="2018" name="Nat. Ecol. Evol.">
        <title>Pezizomycetes genomes reveal the molecular basis of ectomycorrhizal truffle lifestyle.</title>
        <authorList>
            <person name="Murat C."/>
            <person name="Payen T."/>
            <person name="Noel B."/>
            <person name="Kuo A."/>
            <person name="Morin E."/>
            <person name="Chen J."/>
            <person name="Kohler A."/>
            <person name="Krizsan K."/>
            <person name="Balestrini R."/>
            <person name="Da Silva C."/>
            <person name="Montanini B."/>
            <person name="Hainaut M."/>
            <person name="Levati E."/>
            <person name="Barry K.W."/>
            <person name="Belfiori B."/>
            <person name="Cichocki N."/>
            <person name="Clum A."/>
            <person name="Dockter R.B."/>
            <person name="Fauchery L."/>
            <person name="Guy J."/>
            <person name="Iotti M."/>
            <person name="Le Tacon F."/>
            <person name="Lindquist E.A."/>
            <person name="Lipzen A."/>
            <person name="Malagnac F."/>
            <person name="Mello A."/>
            <person name="Molinier V."/>
            <person name="Miyauchi S."/>
            <person name="Poulain J."/>
            <person name="Riccioni C."/>
            <person name="Rubini A."/>
            <person name="Sitrit Y."/>
            <person name="Splivallo R."/>
            <person name="Traeger S."/>
            <person name="Wang M."/>
            <person name="Zifcakova L."/>
            <person name="Wipf D."/>
            <person name="Zambonelli A."/>
            <person name="Paolocci F."/>
            <person name="Nowrousian M."/>
            <person name="Ottonello S."/>
            <person name="Baldrian P."/>
            <person name="Spatafora J.W."/>
            <person name="Henrissat B."/>
            <person name="Nagy L.G."/>
            <person name="Aury J.M."/>
            <person name="Wincker P."/>
            <person name="Grigoriev I.V."/>
            <person name="Bonfante P."/>
            <person name="Martin F.M."/>
        </authorList>
    </citation>
    <scope>NUCLEOTIDE SEQUENCE [LARGE SCALE GENOMIC DNA]</scope>
    <source>
        <strain evidence="2 3">RN42</strain>
    </source>
</reference>
<evidence type="ECO:0000313" key="2">
    <source>
        <dbReference type="EMBL" id="RPA86721.1"/>
    </source>
</evidence>
<feature type="compositionally biased region" description="Polar residues" evidence="1">
    <location>
        <begin position="1"/>
        <end position="11"/>
    </location>
</feature>
<organism evidence="2 3">
    <name type="scientific">Ascobolus immersus RN42</name>
    <dbReference type="NCBI Taxonomy" id="1160509"/>
    <lineage>
        <taxon>Eukaryota</taxon>
        <taxon>Fungi</taxon>
        <taxon>Dikarya</taxon>
        <taxon>Ascomycota</taxon>
        <taxon>Pezizomycotina</taxon>
        <taxon>Pezizomycetes</taxon>
        <taxon>Pezizales</taxon>
        <taxon>Ascobolaceae</taxon>
        <taxon>Ascobolus</taxon>
    </lineage>
</organism>
<keyword evidence="3" id="KW-1185">Reference proteome</keyword>
<evidence type="ECO:0000256" key="1">
    <source>
        <dbReference type="SAM" id="MobiDB-lite"/>
    </source>
</evidence>
<sequence>MEKSINKSNSKLALPLHPEKKKKKKKKKNPNINIKNNEASTVISRDQKNILPPSNFAACISPDIRISVPSHKNHKEQERNNENV</sequence>
<protein>
    <submittedName>
        <fullName evidence="2">Uncharacterized protein</fullName>
    </submittedName>
</protein>
<dbReference type="EMBL" id="ML119648">
    <property type="protein sequence ID" value="RPA86721.1"/>
    <property type="molecule type" value="Genomic_DNA"/>
</dbReference>
<name>A0A3N4IR67_ASCIM</name>
<proteinExistence type="predicted"/>
<gene>
    <name evidence="2" type="ORF">BJ508DRAFT_119520</name>
</gene>
<feature type="region of interest" description="Disordered" evidence="1">
    <location>
        <begin position="1"/>
        <end position="37"/>
    </location>
</feature>
<feature type="compositionally biased region" description="Basic residues" evidence="1">
    <location>
        <begin position="19"/>
        <end position="29"/>
    </location>
</feature>
<dbReference type="AlphaFoldDB" id="A0A3N4IR67"/>
<accession>A0A3N4IR67</accession>
<evidence type="ECO:0000313" key="3">
    <source>
        <dbReference type="Proteomes" id="UP000275078"/>
    </source>
</evidence>